<gene>
    <name evidence="1" type="ORF">CYMTET_16767</name>
</gene>
<sequence length="76" mass="8202">MMRGSEVRAFWGACNEEAKKIAADLRSKDPDAVANAEIELSIHKGIVAGEIEPEEGKEGKSEKILELLAAYACSLI</sequence>
<accession>A0AAE0GBX8</accession>
<proteinExistence type="predicted"/>
<dbReference type="Proteomes" id="UP001190700">
    <property type="component" value="Unassembled WGS sequence"/>
</dbReference>
<reference evidence="1 2" key="1">
    <citation type="journal article" date="2015" name="Genome Biol. Evol.">
        <title>Comparative Genomics of a Bacterivorous Green Alga Reveals Evolutionary Causalities and Consequences of Phago-Mixotrophic Mode of Nutrition.</title>
        <authorList>
            <person name="Burns J.A."/>
            <person name="Paasch A."/>
            <person name="Narechania A."/>
            <person name="Kim E."/>
        </authorList>
    </citation>
    <scope>NUCLEOTIDE SEQUENCE [LARGE SCALE GENOMIC DNA]</scope>
    <source>
        <strain evidence="1 2">PLY_AMNH</strain>
    </source>
</reference>
<evidence type="ECO:0000313" key="1">
    <source>
        <dbReference type="EMBL" id="KAK3275078.1"/>
    </source>
</evidence>
<organism evidence="1 2">
    <name type="scientific">Cymbomonas tetramitiformis</name>
    <dbReference type="NCBI Taxonomy" id="36881"/>
    <lineage>
        <taxon>Eukaryota</taxon>
        <taxon>Viridiplantae</taxon>
        <taxon>Chlorophyta</taxon>
        <taxon>Pyramimonadophyceae</taxon>
        <taxon>Pyramimonadales</taxon>
        <taxon>Pyramimonadaceae</taxon>
        <taxon>Cymbomonas</taxon>
    </lineage>
</organism>
<comment type="caution">
    <text evidence="1">The sequence shown here is derived from an EMBL/GenBank/DDBJ whole genome shotgun (WGS) entry which is preliminary data.</text>
</comment>
<protein>
    <submittedName>
        <fullName evidence="1">Uncharacterized protein</fullName>
    </submittedName>
</protein>
<dbReference type="AlphaFoldDB" id="A0AAE0GBX8"/>
<dbReference type="EMBL" id="LGRX02007400">
    <property type="protein sequence ID" value="KAK3275078.1"/>
    <property type="molecule type" value="Genomic_DNA"/>
</dbReference>
<keyword evidence="2" id="KW-1185">Reference proteome</keyword>
<evidence type="ECO:0000313" key="2">
    <source>
        <dbReference type="Proteomes" id="UP001190700"/>
    </source>
</evidence>
<name>A0AAE0GBX8_9CHLO</name>